<accession>A0A848DGF2</accession>
<evidence type="ECO:0000256" key="1">
    <source>
        <dbReference type="SAM" id="Phobius"/>
    </source>
</evidence>
<reference evidence="2 3" key="1">
    <citation type="submission" date="2020-04" db="EMBL/GenBank/DDBJ databases">
        <authorList>
            <person name="Klaysubun C."/>
            <person name="Duangmal K."/>
            <person name="Lipun K."/>
        </authorList>
    </citation>
    <scope>NUCLEOTIDE SEQUENCE [LARGE SCALE GENOMIC DNA]</scope>
    <source>
        <strain evidence="2 3">DSM 45300</strain>
    </source>
</reference>
<keyword evidence="3" id="KW-1185">Reference proteome</keyword>
<name>A0A848DGF2_9PSEU</name>
<feature type="transmembrane region" description="Helical" evidence="1">
    <location>
        <begin position="54"/>
        <end position="75"/>
    </location>
</feature>
<sequence>MAIVATLVAIILNDAAQAVLQWIATFFFVVAWAPVSVGIYQRDEGWIRGAAWKAIRWWLFIFAPVALANLIFAAIN</sequence>
<evidence type="ECO:0000313" key="3">
    <source>
        <dbReference type="Proteomes" id="UP000586918"/>
    </source>
</evidence>
<keyword evidence="1" id="KW-0472">Membrane</keyword>
<organism evidence="2 3">
    <name type="scientific">Pseudonocardia bannensis</name>
    <dbReference type="NCBI Taxonomy" id="630973"/>
    <lineage>
        <taxon>Bacteria</taxon>
        <taxon>Bacillati</taxon>
        <taxon>Actinomycetota</taxon>
        <taxon>Actinomycetes</taxon>
        <taxon>Pseudonocardiales</taxon>
        <taxon>Pseudonocardiaceae</taxon>
        <taxon>Pseudonocardia</taxon>
    </lineage>
</organism>
<dbReference type="Proteomes" id="UP000586918">
    <property type="component" value="Unassembled WGS sequence"/>
</dbReference>
<dbReference type="RefSeq" id="WP_169411931.1">
    <property type="nucleotide sequence ID" value="NZ_JAAXKZ010000021.1"/>
</dbReference>
<feature type="transmembrane region" description="Helical" evidence="1">
    <location>
        <begin position="26"/>
        <end position="42"/>
    </location>
</feature>
<proteinExistence type="predicted"/>
<gene>
    <name evidence="2" type="ORF">HF519_08565</name>
</gene>
<protein>
    <submittedName>
        <fullName evidence="2">Uncharacterized protein</fullName>
    </submittedName>
</protein>
<keyword evidence="1" id="KW-1133">Transmembrane helix</keyword>
<evidence type="ECO:0000313" key="2">
    <source>
        <dbReference type="EMBL" id="NMH91635.1"/>
    </source>
</evidence>
<dbReference type="EMBL" id="JAAXKZ010000021">
    <property type="protein sequence ID" value="NMH91635.1"/>
    <property type="molecule type" value="Genomic_DNA"/>
</dbReference>
<comment type="caution">
    <text evidence="2">The sequence shown here is derived from an EMBL/GenBank/DDBJ whole genome shotgun (WGS) entry which is preliminary data.</text>
</comment>
<dbReference type="AlphaFoldDB" id="A0A848DGF2"/>
<keyword evidence="1" id="KW-0812">Transmembrane</keyword>